<dbReference type="InterPro" id="IPR038408">
    <property type="entry name" value="GNK2_sf"/>
</dbReference>
<evidence type="ECO:0000313" key="15">
    <source>
        <dbReference type="EMBL" id="SPD11051.1"/>
    </source>
</evidence>
<dbReference type="CDD" id="cd23509">
    <property type="entry name" value="Gnk2-like"/>
    <property type="match status" value="1"/>
</dbReference>
<evidence type="ECO:0000256" key="4">
    <source>
        <dbReference type="ARBA" id="ARBA00022581"/>
    </source>
</evidence>
<evidence type="ECO:0000256" key="13">
    <source>
        <dbReference type="ARBA" id="ARBA00038393"/>
    </source>
</evidence>
<organism evidence="15">
    <name type="scientific">Fagus sylvatica</name>
    <name type="common">Beechnut</name>
    <dbReference type="NCBI Taxonomy" id="28930"/>
    <lineage>
        <taxon>Eukaryota</taxon>
        <taxon>Viridiplantae</taxon>
        <taxon>Streptophyta</taxon>
        <taxon>Embryophyta</taxon>
        <taxon>Tracheophyta</taxon>
        <taxon>Spermatophyta</taxon>
        <taxon>Magnoliopsida</taxon>
        <taxon>eudicotyledons</taxon>
        <taxon>Gunneridae</taxon>
        <taxon>Pentapetalae</taxon>
        <taxon>rosids</taxon>
        <taxon>fabids</taxon>
        <taxon>Fagales</taxon>
        <taxon>Fagaceae</taxon>
        <taxon>Fagus</taxon>
    </lineage>
</organism>
<evidence type="ECO:0000256" key="3">
    <source>
        <dbReference type="ARBA" id="ARBA00022475"/>
    </source>
</evidence>
<evidence type="ECO:0000256" key="7">
    <source>
        <dbReference type="ARBA" id="ARBA00022737"/>
    </source>
</evidence>
<accession>A0A2N9HH76</accession>
<keyword evidence="4" id="KW-0945">Host-virus interaction</keyword>
<keyword evidence="11" id="KW-1015">Disulfide bond</keyword>
<dbReference type="GO" id="GO:0042742">
    <property type="term" value="P:defense response to bacterium"/>
    <property type="evidence" value="ECO:0007669"/>
    <property type="project" value="TreeGrafter"/>
</dbReference>
<evidence type="ECO:0000256" key="2">
    <source>
        <dbReference type="ARBA" id="ARBA00022448"/>
    </source>
</evidence>
<dbReference type="PANTHER" id="PTHR32080">
    <property type="entry name" value="ANTIFUNGAL PROTEIN GINKBILOBIN-2-LIKE"/>
    <property type="match status" value="1"/>
</dbReference>
<evidence type="ECO:0000256" key="11">
    <source>
        <dbReference type="ARBA" id="ARBA00023157"/>
    </source>
</evidence>
<keyword evidence="10" id="KW-0472">Membrane</keyword>
<keyword evidence="7" id="KW-0677">Repeat</keyword>
<dbReference type="GO" id="GO:0005886">
    <property type="term" value="C:plasma membrane"/>
    <property type="evidence" value="ECO:0007669"/>
    <property type="project" value="UniProtKB-SubCell"/>
</dbReference>
<evidence type="ECO:0000259" key="14">
    <source>
        <dbReference type="PROSITE" id="PS51473"/>
    </source>
</evidence>
<comment type="subcellular location">
    <subcellularLocation>
        <location evidence="12">Cell junction</location>
        <location evidence="12">Plasmodesma</location>
    </subcellularLocation>
    <subcellularLocation>
        <location evidence="1">Cell membrane</location>
        <topology evidence="1">Single-pass type I membrane protein</topology>
    </subcellularLocation>
</comment>
<evidence type="ECO:0000256" key="12">
    <source>
        <dbReference type="ARBA" id="ARBA00024184"/>
    </source>
</evidence>
<comment type="similarity">
    <text evidence="13">Belongs to the cysteine-rich repeat secretory protein family. Plasmodesmata-located proteins (PDLD) subfamily.</text>
</comment>
<sequence length="266" mass="28353">MGLSGASNTTTVFSESVVVSSLSTPCVEGSKWHGDKFKSNAALNEVLLPTSVQGDEACAINVANVEESSGPMLRKKTWKRLARAKGNSSNGDLVGPKRGVALYERGNDDPEKKRSKIFHGSLISVSSDSLKYTSGSPYENNVNSLLTSLVNSAMSTTYNNFTIPGIASPQDTLYGLFQCRSDLMGNDCARCVALAVSQLGTLCINSFGGALQLEGCFVKNDNTSFLGVEDKTEVVKKCGPSIGYDSDALTRRDAVLVLVISLICFH</sequence>
<keyword evidence="8" id="KW-0965">Cell junction</keyword>
<dbReference type="AlphaFoldDB" id="A0A2N9HH76"/>
<gene>
    <name evidence="15" type="ORF">FSB_LOCUS38933</name>
</gene>
<name>A0A2N9HH76_FAGSY</name>
<reference evidence="15" key="1">
    <citation type="submission" date="2018-02" db="EMBL/GenBank/DDBJ databases">
        <authorList>
            <person name="Cohen D.B."/>
            <person name="Kent A.D."/>
        </authorList>
    </citation>
    <scope>NUCLEOTIDE SEQUENCE</scope>
</reference>
<keyword evidence="5" id="KW-0812">Transmembrane</keyword>
<dbReference type="InterPro" id="IPR002902">
    <property type="entry name" value="GNK2"/>
</dbReference>
<dbReference type="Pfam" id="PF01657">
    <property type="entry name" value="Stress-antifung"/>
    <property type="match status" value="1"/>
</dbReference>
<dbReference type="EMBL" id="OIVN01003413">
    <property type="protein sequence ID" value="SPD11051.1"/>
    <property type="molecule type" value="Genomic_DNA"/>
</dbReference>
<feature type="domain" description="Gnk2-homologous" evidence="14">
    <location>
        <begin position="120"/>
        <end position="225"/>
    </location>
</feature>
<evidence type="ECO:0000256" key="5">
    <source>
        <dbReference type="ARBA" id="ARBA00022692"/>
    </source>
</evidence>
<keyword evidence="2" id="KW-0813">Transport</keyword>
<keyword evidence="9" id="KW-1133">Transmembrane helix</keyword>
<evidence type="ECO:0000256" key="8">
    <source>
        <dbReference type="ARBA" id="ARBA00022949"/>
    </source>
</evidence>
<keyword evidence="6" id="KW-0732">Signal</keyword>
<dbReference type="GO" id="GO:0009506">
    <property type="term" value="C:plasmodesma"/>
    <property type="evidence" value="ECO:0007669"/>
    <property type="project" value="UniProtKB-SubCell"/>
</dbReference>
<evidence type="ECO:0000256" key="1">
    <source>
        <dbReference type="ARBA" id="ARBA00004251"/>
    </source>
</evidence>
<keyword evidence="3" id="KW-1003">Cell membrane</keyword>
<evidence type="ECO:0000256" key="9">
    <source>
        <dbReference type="ARBA" id="ARBA00022989"/>
    </source>
</evidence>
<protein>
    <recommendedName>
        <fullName evidence="14">Gnk2-homologous domain-containing protein</fullName>
    </recommendedName>
</protein>
<dbReference type="InterPro" id="IPR051378">
    <property type="entry name" value="Cell2Cell_Antifungal"/>
</dbReference>
<proteinExistence type="inferred from homology"/>
<evidence type="ECO:0000256" key="6">
    <source>
        <dbReference type="ARBA" id="ARBA00022729"/>
    </source>
</evidence>
<evidence type="ECO:0000256" key="10">
    <source>
        <dbReference type="ARBA" id="ARBA00023136"/>
    </source>
</evidence>
<dbReference type="FunFam" id="3.30.430.20:FF:000001">
    <property type="entry name" value="cysteine-rich repeat secretory protein 3"/>
    <property type="match status" value="1"/>
</dbReference>
<dbReference type="PROSITE" id="PS51473">
    <property type="entry name" value="GNK2"/>
    <property type="match status" value="1"/>
</dbReference>
<dbReference type="PANTHER" id="PTHR32080:SF31">
    <property type="entry name" value="PLASMODESMATA-LOCATED PROTEIN 6"/>
    <property type="match status" value="1"/>
</dbReference>
<dbReference type="Gene3D" id="3.30.430.20">
    <property type="entry name" value="Gnk2 domain, C-X8-C-X2-C motif"/>
    <property type="match status" value="1"/>
</dbReference>